<dbReference type="RefSeq" id="WP_130542124.1">
    <property type="nucleotide sequence ID" value="NZ_CP042431.1"/>
</dbReference>
<reference evidence="1 2" key="1">
    <citation type="submission" date="2019-02" db="EMBL/GenBank/DDBJ databases">
        <title>Genomic Encyclopedia of Type Strains, Phase IV (KMG-IV): sequencing the most valuable type-strain genomes for metagenomic binning, comparative biology and taxonomic classification.</title>
        <authorList>
            <person name="Goeker M."/>
        </authorList>
    </citation>
    <scope>NUCLEOTIDE SEQUENCE [LARGE SCALE GENOMIC DNA]</scope>
    <source>
        <strain evidence="1 2">DSM 18116</strain>
    </source>
</reference>
<evidence type="ECO:0000313" key="1">
    <source>
        <dbReference type="EMBL" id="RZS71645.1"/>
    </source>
</evidence>
<protein>
    <submittedName>
        <fullName evidence="1">Uncharacterized protein</fullName>
    </submittedName>
</protein>
<evidence type="ECO:0000313" key="2">
    <source>
        <dbReference type="Proteomes" id="UP000293874"/>
    </source>
</evidence>
<dbReference type="EMBL" id="SGXA01000002">
    <property type="protein sequence ID" value="RZS71645.1"/>
    <property type="molecule type" value="Genomic_DNA"/>
</dbReference>
<proteinExistence type="predicted"/>
<gene>
    <name evidence="1" type="ORF">EV199_3552</name>
</gene>
<sequence>MASEKTYRPARMLFVDAVIHIKQNAHKQNTDISDSLIASKLNISEAQYRSFYERNFLPEDLFQAFESVFSEFYSIMIVTDVSHEELPDPMDEDESKDGK</sequence>
<name>A0A4Q7MS86_9BACT</name>
<keyword evidence="2" id="KW-1185">Reference proteome</keyword>
<organism evidence="1 2">
    <name type="scientific">Pseudobacter ginsenosidimutans</name>
    <dbReference type="NCBI Taxonomy" id="661488"/>
    <lineage>
        <taxon>Bacteria</taxon>
        <taxon>Pseudomonadati</taxon>
        <taxon>Bacteroidota</taxon>
        <taxon>Chitinophagia</taxon>
        <taxon>Chitinophagales</taxon>
        <taxon>Chitinophagaceae</taxon>
        <taxon>Pseudobacter</taxon>
    </lineage>
</organism>
<dbReference type="AlphaFoldDB" id="A0A4Q7MS86"/>
<comment type="caution">
    <text evidence="1">The sequence shown here is derived from an EMBL/GenBank/DDBJ whole genome shotgun (WGS) entry which is preliminary data.</text>
</comment>
<dbReference type="Proteomes" id="UP000293874">
    <property type="component" value="Unassembled WGS sequence"/>
</dbReference>
<accession>A0A4Q7MS86</accession>